<dbReference type="RefSeq" id="WP_089747408.1">
    <property type="nucleotide sequence ID" value="NZ_FOGF01000035.1"/>
</dbReference>
<organism evidence="2 3">
    <name type="scientific">Granulicatella balaenopterae</name>
    <dbReference type="NCBI Taxonomy" id="137733"/>
    <lineage>
        <taxon>Bacteria</taxon>
        <taxon>Bacillati</taxon>
        <taxon>Bacillota</taxon>
        <taxon>Bacilli</taxon>
        <taxon>Lactobacillales</taxon>
        <taxon>Carnobacteriaceae</taxon>
        <taxon>Granulicatella</taxon>
    </lineage>
</organism>
<evidence type="ECO:0000313" key="2">
    <source>
        <dbReference type="EMBL" id="SER31359.1"/>
    </source>
</evidence>
<dbReference type="Pfam" id="PF10593">
    <property type="entry name" value="Z1"/>
    <property type="match status" value="1"/>
</dbReference>
<dbReference type="SUPFAM" id="SSF52540">
    <property type="entry name" value="P-loop containing nucleoside triphosphate hydrolases"/>
    <property type="match status" value="1"/>
</dbReference>
<dbReference type="AlphaFoldDB" id="A0A1H9N6R2"/>
<proteinExistence type="predicted"/>
<dbReference type="Gene3D" id="3.40.50.300">
    <property type="entry name" value="P-loop containing nucleotide triphosphate hydrolases"/>
    <property type="match status" value="1"/>
</dbReference>
<dbReference type="EMBL" id="FOGF01000035">
    <property type="protein sequence ID" value="SER31359.1"/>
    <property type="molecule type" value="Genomic_DNA"/>
</dbReference>
<name>A0A1H9N6R2_9LACT</name>
<gene>
    <name evidence="2" type="ORF">SAMN05421767_13513</name>
</gene>
<reference evidence="2 3" key="1">
    <citation type="submission" date="2016-10" db="EMBL/GenBank/DDBJ databases">
        <authorList>
            <person name="de Groot N.N."/>
        </authorList>
    </citation>
    <scope>NUCLEOTIDE SEQUENCE [LARGE SCALE GENOMIC DNA]</scope>
    <source>
        <strain evidence="2 3">DSM 15827</strain>
    </source>
</reference>
<evidence type="ECO:0000313" key="3">
    <source>
        <dbReference type="Proteomes" id="UP000198556"/>
    </source>
</evidence>
<feature type="domain" description="Putative endonuclease Z1" evidence="1">
    <location>
        <begin position="404"/>
        <end position="631"/>
    </location>
</feature>
<accession>A0A1H9N6R2</accession>
<dbReference type="InterPro" id="IPR018310">
    <property type="entry name" value="Put_endonuclease_Z1-dom"/>
</dbReference>
<dbReference type="STRING" id="137733.SAMN05421767_13513"/>
<sequence length="907" mass="103782">MNAIQKKLYKHTMVEIEEYAEKNILITPEIITHEILEAVEDSKKFKELTKAELECVQKELEANLVIHLDKGIAIEESSHQKWFKYKKADLDMTYWERYKEYLKNDKKFSPNIVNKMEDVIDELTDLLGDPTRDVSYSRKGLVIGDVQSGKTANYIGLMNQAADVGYRVIVLLTGTTEDLRKQTQMRVDEGFVGTSSGTSQRIGVGKYGGPSAASGSATTADFKKGNSNVLRITNESLNVPIVFVVKKNASVLKELNSWFKNVYINSNSTESVPLLVIDDESDNASINTKNTDESPTTINGKIREMLSLFDKSSYVGFTATPFANIFIDPDTNDEMFKQDLFPKDYIYSLNAPSNYVSARKLFNKEGEYHYMMKMIDETSENSIACILPFGHKKDTMVEELPDDLCKAINWFFLSNAIMDLRNCPQLHRSMLINVTRFTDIQNDLSDLVNDYTKALQHAIKYCWNLDETDMLKNRYMYELKEQYEAEQYIEDKPTWKDIVSKLHQACTPIVVKTVNAKADDRLNYDSEPNGLRVIAVGGIALSRGLTLEGLVVSYFYRNSKAYDTLMQMGRWFGYRNNYKDLCRIWMTEESNDWYDYISEATDELRYDIKRYHNDGLTPNEFGLRVRTHPDTLIVTAHNKMRDVQKKSVLVTLSGICIETPEIYSDKEKNKKNTIAVNDLINHLNQNDKEIEAFGRENNEGDTTSKVIKYGFKNISSDYIISLLSNITVSPSNINFDTNAIINFIESYSGNELKYWDIAFASGKGTHTQRLTKDISISPVIRDYSVENNGKILKMSKTKKRLGTSSDGKLSLTKEQSDKIRHKVEEELGKKNLAQVDYFRNVKRNPLLTVYFVELKDKNNEVDIDTSINYVGFGIGIPTLSNEKTSCTEYILNKNAMSIEYFENEEEE</sequence>
<dbReference type="OrthoDB" id="9807498at2"/>
<evidence type="ECO:0000259" key="1">
    <source>
        <dbReference type="Pfam" id="PF10593"/>
    </source>
</evidence>
<protein>
    <submittedName>
        <fullName evidence="2">Z1 domain-containing protein</fullName>
    </submittedName>
</protein>
<dbReference type="InterPro" id="IPR027417">
    <property type="entry name" value="P-loop_NTPase"/>
</dbReference>
<dbReference type="Proteomes" id="UP000198556">
    <property type="component" value="Unassembled WGS sequence"/>
</dbReference>
<keyword evidence="3" id="KW-1185">Reference proteome</keyword>